<dbReference type="SUPFAM" id="SSF101821">
    <property type="entry name" value="Aminopeptidase/glucanase lid domain"/>
    <property type="match status" value="1"/>
</dbReference>
<keyword evidence="3 9" id="KW-0031">Aminopeptidase</keyword>
<sequence length="420" mass="46066">MNIKDLQSFVDLSPTSYQVVEHIQMAAAGFVRLDREDAWELEEGGKYYVVNEDGAILLFSMGKRDPETMAFRTVISHTDSPALRLLPGGVRGEKDCVRMDVEPYGAIINADWFDRPLSLAGRVIVDGETGVKSIPVDFREPVATIPHLAPHLHKDVNNGHVFKAGKDLVPLGAKSWDEGGFLKDLAELADADPEEILDYDLYFYPWGDSTLVGADKKWLSSPRLDNLATAYPAFMALSGEVNENLTQVVYLADQEEIGSLTQSGGDSSFLPNVLRRIVGDLGEEAYFRALARSFLLSCDMAHADHPNYRDKANPSASPVLGGGVTVKLSASRSYATQGHSSARFKRMMKQAGLKVQTFANPHGQRGGSTIGPLSLRHVDMEAIDIGIATWAMHGVHEVVHVDDVSDFYDAVCAFFTTEDF</sequence>
<dbReference type="Proteomes" id="UP001481872">
    <property type="component" value="Unassembled WGS sequence"/>
</dbReference>
<dbReference type="Pfam" id="PF02127">
    <property type="entry name" value="Peptidase_M18"/>
    <property type="match status" value="1"/>
</dbReference>
<dbReference type="InterPro" id="IPR023358">
    <property type="entry name" value="Peptidase_M18_dom2"/>
</dbReference>
<keyword evidence="4 9" id="KW-0645">Protease</keyword>
<dbReference type="RefSeq" id="WP_349054285.1">
    <property type="nucleotide sequence ID" value="NZ_JBBNPS010000019.1"/>
</dbReference>
<dbReference type="PANTHER" id="PTHR28570">
    <property type="entry name" value="ASPARTYL AMINOPEPTIDASE"/>
    <property type="match status" value="1"/>
</dbReference>
<protein>
    <recommendedName>
        <fullName evidence="10">M18 family aminopeptidase</fullName>
        <ecNumber evidence="10">3.4.11.-</ecNumber>
    </recommendedName>
</protein>
<comment type="cofactor">
    <cofactor evidence="1 10">
        <name>Zn(2+)</name>
        <dbReference type="ChEBI" id="CHEBI:29105"/>
    </cofactor>
</comment>
<evidence type="ECO:0000256" key="9">
    <source>
        <dbReference type="RuleBase" id="RU004386"/>
    </source>
</evidence>
<reference evidence="11 12" key="1">
    <citation type="submission" date="2024-04" db="EMBL/GenBank/DDBJ databases">
        <title>Human intestinal bacterial collection.</title>
        <authorList>
            <person name="Pauvert C."/>
            <person name="Hitch T.C.A."/>
            <person name="Clavel T."/>
        </authorList>
    </citation>
    <scope>NUCLEOTIDE SEQUENCE [LARGE SCALE GENOMIC DNA]</scope>
    <source>
        <strain evidence="11 12">CLA-SR-H026</strain>
    </source>
</reference>
<dbReference type="PANTHER" id="PTHR28570:SF3">
    <property type="entry name" value="ASPARTYL AMINOPEPTIDASE"/>
    <property type="match status" value="1"/>
</dbReference>
<keyword evidence="5 9" id="KW-0479">Metal-binding</keyword>
<evidence type="ECO:0000256" key="7">
    <source>
        <dbReference type="ARBA" id="ARBA00022833"/>
    </source>
</evidence>
<evidence type="ECO:0000256" key="3">
    <source>
        <dbReference type="ARBA" id="ARBA00022438"/>
    </source>
</evidence>
<keyword evidence="7 9" id="KW-0862">Zinc</keyword>
<comment type="similarity">
    <text evidence="2 9">Belongs to the peptidase M18 family.</text>
</comment>
<evidence type="ECO:0000256" key="5">
    <source>
        <dbReference type="ARBA" id="ARBA00022723"/>
    </source>
</evidence>
<dbReference type="SUPFAM" id="SSF53187">
    <property type="entry name" value="Zn-dependent exopeptidases"/>
    <property type="match status" value="1"/>
</dbReference>
<organism evidence="11 12">
    <name type="scientific">Aedoeadaptatus acetigenes</name>
    <dbReference type="NCBI Taxonomy" id="2981723"/>
    <lineage>
        <taxon>Bacteria</taxon>
        <taxon>Bacillati</taxon>
        <taxon>Bacillota</taxon>
        <taxon>Tissierellia</taxon>
        <taxon>Tissierellales</taxon>
        <taxon>Peptoniphilaceae</taxon>
        <taxon>Aedoeadaptatus</taxon>
    </lineage>
</organism>
<dbReference type="NCBIfam" id="NF002759">
    <property type="entry name" value="PRK02813.1"/>
    <property type="match status" value="1"/>
</dbReference>
<dbReference type="EMBL" id="JBBNPS010000019">
    <property type="protein sequence ID" value="MEQ3353987.1"/>
    <property type="molecule type" value="Genomic_DNA"/>
</dbReference>
<name>A0ABV1J833_9FIRM</name>
<dbReference type="PRINTS" id="PR00932">
    <property type="entry name" value="AMINO1PTASE"/>
</dbReference>
<keyword evidence="12" id="KW-1185">Reference proteome</keyword>
<dbReference type="EC" id="3.4.11.-" evidence="10"/>
<dbReference type="GO" id="GO:0004177">
    <property type="term" value="F:aminopeptidase activity"/>
    <property type="evidence" value="ECO:0007669"/>
    <property type="project" value="UniProtKB-KW"/>
</dbReference>
<dbReference type="Gene3D" id="2.30.250.10">
    <property type="entry name" value="Aminopeptidase i, Domain 2"/>
    <property type="match status" value="1"/>
</dbReference>
<evidence type="ECO:0000313" key="11">
    <source>
        <dbReference type="EMBL" id="MEQ3353987.1"/>
    </source>
</evidence>
<keyword evidence="6 9" id="KW-0378">Hydrolase</keyword>
<evidence type="ECO:0000256" key="2">
    <source>
        <dbReference type="ARBA" id="ARBA00008290"/>
    </source>
</evidence>
<evidence type="ECO:0000256" key="8">
    <source>
        <dbReference type="ARBA" id="ARBA00023049"/>
    </source>
</evidence>
<gene>
    <name evidence="11" type="ORF">AAA081_06745</name>
</gene>
<dbReference type="Gene3D" id="3.40.630.10">
    <property type="entry name" value="Zn peptidases"/>
    <property type="match status" value="1"/>
</dbReference>
<accession>A0ABV1J833</accession>
<proteinExistence type="inferred from homology"/>
<evidence type="ECO:0000256" key="6">
    <source>
        <dbReference type="ARBA" id="ARBA00022801"/>
    </source>
</evidence>
<evidence type="ECO:0000256" key="1">
    <source>
        <dbReference type="ARBA" id="ARBA00001947"/>
    </source>
</evidence>
<dbReference type="InterPro" id="IPR001948">
    <property type="entry name" value="Peptidase_M18"/>
</dbReference>
<keyword evidence="8 9" id="KW-0482">Metalloprotease</keyword>
<evidence type="ECO:0000256" key="4">
    <source>
        <dbReference type="ARBA" id="ARBA00022670"/>
    </source>
</evidence>
<comment type="caution">
    <text evidence="11">The sequence shown here is derived from an EMBL/GenBank/DDBJ whole genome shotgun (WGS) entry which is preliminary data.</text>
</comment>
<evidence type="ECO:0000313" key="12">
    <source>
        <dbReference type="Proteomes" id="UP001481872"/>
    </source>
</evidence>
<evidence type="ECO:0000256" key="10">
    <source>
        <dbReference type="RuleBase" id="RU004387"/>
    </source>
</evidence>